<dbReference type="InterPro" id="IPR027417">
    <property type="entry name" value="P-loop_NTPase"/>
</dbReference>
<evidence type="ECO:0000313" key="2">
    <source>
        <dbReference type="Proteomes" id="UP001519287"/>
    </source>
</evidence>
<sequence length="193" mass="22614">MNIDFIILHGSPGNGKTTLSRKIHEHFESPYFEFGWIPEFRTLAPSIQISQRKEEQLSFENLIAAAKNYNRHGYKNVILSDLDDVRMLDIPNLFTDYNYVILTLYGDSDEVIKHRILTRDNGNGYKDWEQSVKTNELIKRRKKLPNEYRILNSRNDVELTLHEILAILESHIPAVSNDTSEFTRDDFFSYICD</sequence>
<dbReference type="GO" id="GO:0016301">
    <property type="term" value="F:kinase activity"/>
    <property type="evidence" value="ECO:0007669"/>
    <property type="project" value="UniProtKB-KW"/>
</dbReference>
<dbReference type="RefSeq" id="WP_209976295.1">
    <property type="nucleotide sequence ID" value="NZ_JAGGLB010000025.1"/>
</dbReference>
<evidence type="ECO:0000313" key="1">
    <source>
        <dbReference type="EMBL" id="MBP1994453.1"/>
    </source>
</evidence>
<proteinExistence type="predicted"/>
<gene>
    <name evidence="1" type="ORF">J2Z66_006089</name>
</gene>
<accession>A0ABS4J3R2</accession>
<keyword evidence="1" id="KW-0418">Kinase</keyword>
<dbReference type="Gene3D" id="3.40.50.300">
    <property type="entry name" value="P-loop containing nucleotide triphosphate hydrolases"/>
    <property type="match status" value="1"/>
</dbReference>
<name>A0ABS4J3R2_9BACL</name>
<comment type="caution">
    <text evidence="1">The sequence shown here is derived from an EMBL/GenBank/DDBJ whole genome shotgun (WGS) entry which is preliminary data.</text>
</comment>
<organism evidence="1 2">
    <name type="scientific">Paenibacillus eucommiae</name>
    <dbReference type="NCBI Taxonomy" id="1355755"/>
    <lineage>
        <taxon>Bacteria</taxon>
        <taxon>Bacillati</taxon>
        <taxon>Bacillota</taxon>
        <taxon>Bacilli</taxon>
        <taxon>Bacillales</taxon>
        <taxon>Paenibacillaceae</taxon>
        <taxon>Paenibacillus</taxon>
    </lineage>
</organism>
<dbReference type="EMBL" id="JAGGLB010000025">
    <property type="protein sequence ID" value="MBP1994453.1"/>
    <property type="molecule type" value="Genomic_DNA"/>
</dbReference>
<keyword evidence="1" id="KW-0808">Transferase</keyword>
<protein>
    <submittedName>
        <fullName evidence="1">Cytidylate kinase</fullName>
    </submittedName>
</protein>
<reference evidence="1 2" key="1">
    <citation type="submission" date="2021-03" db="EMBL/GenBank/DDBJ databases">
        <title>Genomic Encyclopedia of Type Strains, Phase IV (KMG-IV): sequencing the most valuable type-strain genomes for metagenomic binning, comparative biology and taxonomic classification.</title>
        <authorList>
            <person name="Goeker M."/>
        </authorList>
    </citation>
    <scope>NUCLEOTIDE SEQUENCE [LARGE SCALE GENOMIC DNA]</scope>
    <source>
        <strain evidence="1 2">DSM 26048</strain>
    </source>
</reference>
<dbReference type="SUPFAM" id="SSF52540">
    <property type="entry name" value="P-loop containing nucleoside triphosphate hydrolases"/>
    <property type="match status" value="1"/>
</dbReference>
<dbReference type="Proteomes" id="UP001519287">
    <property type="component" value="Unassembled WGS sequence"/>
</dbReference>
<keyword evidence="2" id="KW-1185">Reference proteome</keyword>